<evidence type="ECO:0000256" key="2">
    <source>
        <dbReference type="ARBA" id="ARBA00013729"/>
    </source>
</evidence>
<accession>A0A1G2HFR4</accession>
<dbReference type="InterPro" id="IPR022691">
    <property type="entry name" value="Tscrpt_elong_fac_GreA/B_N"/>
</dbReference>
<dbReference type="GO" id="GO:0032784">
    <property type="term" value="P:regulation of DNA-templated transcription elongation"/>
    <property type="evidence" value="ECO:0007669"/>
    <property type="project" value="UniProtKB-UniRule"/>
</dbReference>
<dbReference type="GO" id="GO:0003677">
    <property type="term" value="F:DNA binding"/>
    <property type="evidence" value="ECO:0007669"/>
    <property type="project" value="UniProtKB-UniRule"/>
</dbReference>
<evidence type="ECO:0000313" key="13">
    <source>
        <dbReference type="Proteomes" id="UP000178509"/>
    </source>
</evidence>
<dbReference type="AlphaFoldDB" id="A0A1G2HFR4"/>
<protein>
    <recommendedName>
        <fullName evidence="2 8">Transcription elongation factor GreA</fullName>
    </recommendedName>
    <alternativeName>
        <fullName evidence="7 8">Transcript cleavage factor GreA</fullName>
    </alternativeName>
</protein>
<keyword evidence="8" id="KW-0175">Coiled coil</keyword>
<dbReference type="GO" id="GO:0070063">
    <property type="term" value="F:RNA polymerase binding"/>
    <property type="evidence" value="ECO:0007669"/>
    <property type="project" value="InterPro"/>
</dbReference>
<feature type="domain" description="Transcription elongation factor GreA/GreB N-terminal" evidence="11">
    <location>
        <begin position="5"/>
        <end position="74"/>
    </location>
</feature>
<dbReference type="PIRSF" id="PIRSF006092">
    <property type="entry name" value="GreA_GreB"/>
    <property type="match status" value="1"/>
</dbReference>
<dbReference type="SUPFAM" id="SSF46557">
    <property type="entry name" value="GreA transcript cleavage protein, N-terminal domain"/>
    <property type="match status" value="1"/>
</dbReference>
<evidence type="ECO:0000259" key="11">
    <source>
        <dbReference type="Pfam" id="PF03449"/>
    </source>
</evidence>
<dbReference type="InterPro" id="IPR023459">
    <property type="entry name" value="Tscrpt_elong_fac_GreA/B_fam"/>
</dbReference>
<dbReference type="GO" id="GO:0006354">
    <property type="term" value="P:DNA-templated transcription elongation"/>
    <property type="evidence" value="ECO:0007669"/>
    <property type="project" value="TreeGrafter"/>
</dbReference>
<feature type="coiled-coil region" evidence="8">
    <location>
        <begin position="48"/>
        <end position="75"/>
    </location>
</feature>
<sequence length="152" mass="17178">MEEVKLTQQEYEKLNKELYELEQKERPHIAKLLKEAIEQGDLGENDAYAQAKDRQARLEMKIREAKEILKKAKIIQKTKTDKVQVGSSIKVKSSDGKEREFTIVSAQSSDPSGGKISYNSPIGKAFMGHKSGDSVQIELPIGKKEYKILNIN</sequence>
<feature type="domain" description="Transcription elongation factor GreA/GreB C-terminal" evidence="10">
    <location>
        <begin position="80"/>
        <end position="152"/>
    </location>
</feature>
<keyword evidence="5 8" id="KW-0804">Transcription</keyword>
<evidence type="ECO:0000256" key="1">
    <source>
        <dbReference type="ARBA" id="ARBA00008213"/>
    </source>
</evidence>
<dbReference type="InterPro" id="IPR036953">
    <property type="entry name" value="GreA/GreB_C_sf"/>
</dbReference>
<dbReference type="Gene3D" id="3.10.50.30">
    <property type="entry name" value="Transcription elongation factor, GreA/GreB, C-terminal domain"/>
    <property type="match status" value="1"/>
</dbReference>
<dbReference type="NCBIfam" id="TIGR01462">
    <property type="entry name" value="greA"/>
    <property type="match status" value="1"/>
</dbReference>
<proteinExistence type="inferred from homology"/>
<name>A0A1G2HFR4_9BACT</name>
<evidence type="ECO:0000256" key="6">
    <source>
        <dbReference type="ARBA" id="ARBA00024916"/>
    </source>
</evidence>
<dbReference type="EMBL" id="MHOJ01000045">
    <property type="protein sequence ID" value="OGZ61315.1"/>
    <property type="molecule type" value="Genomic_DNA"/>
</dbReference>
<evidence type="ECO:0000256" key="3">
    <source>
        <dbReference type="ARBA" id="ARBA00023015"/>
    </source>
</evidence>
<dbReference type="InterPro" id="IPR001437">
    <property type="entry name" value="Tscrpt_elong_fac_GreA/B_C"/>
</dbReference>
<reference evidence="12 13" key="1">
    <citation type="journal article" date="2016" name="Nat. Commun.">
        <title>Thousands of microbial genomes shed light on interconnected biogeochemical processes in an aquifer system.</title>
        <authorList>
            <person name="Anantharaman K."/>
            <person name="Brown C.T."/>
            <person name="Hug L.A."/>
            <person name="Sharon I."/>
            <person name="Castelle C.J."/>
            <person name="Probst A.J."/>
            <person name="Thomas B.C."/>
            <person name="Singh A."/>
            <person name="Wilkins M.J."/>
            <person name="Karaoz U."/>
            <person name="Brodie E.L."/>
            <person name="Williams K.H."/>
            <person name="Hubbard S.S."/>
            <person name="Banfield J.F."/>
        </authorList>
    </citation>
    <scope>NUCLEOTIDE SEQUENCE [LARGE SCALE GENOMIC DNA]</scope>
</reference>
<evidence type="ECO:0000256" key="7">
    <source>
        <dbReference type="ARBA" id="ARBA00030776"/>
    </source>
</evidence>
<evidence type="ECO:0000256" key="5">
    <source>
        <dbReference type="ARBA" id="ARBA00023163"/>
    </source>
</evidence>
<dbReference type="FunFam" id="1.10.287.180:FF:000001">
    <property type="entry name" value="Transcription elongation factor GreA"/>
    <property type="match status" value="1"/>
</dbReference>
<evidence type="ECO:0000256" key="9">
    <source>
        <dbReference type="RuleBase" id="RU000556"/>
    </source>
</evidence>
<dbReference type="Proteomes" id="UP000178509">
    <property type="component" value="Unassembled WGS sequence"/>
</dbReference>
<dbReference type="Pfam" id="PF03449">
    <property type="entry name" value="GreA_GreB_N"/>
    <property type="match status" value="1"/>
</dbReference>
<evidence type="ECO:0000313" key="12">
    <source>
        <dbReference type="EMBL" id="OGZ61315.1"/>
    </source>
</evidence>
<dbReference type="HAMAP" id="MF_00105">
    <property type="entry name" value="GreA_GreB"/>
    <property type="match status" value="1"/>
</dbReference>
<evidence type="ECO:0000256" key="4">
    <source>
        <dbReference type="ARBA" id="ARBA00023125"/>
    </source>
</evidence>
<dbReference type="Pfam" id="PF01272">
    <property type="entry name" value="GreA_GreB"/>
    <property type="match status" value="1"/>
</dbReference>
<dbReference type="NCBIfam" id="NF001263">
    <property type="entry name" value="PRK00226.1-4"/>
    <property type="match status" value="1"/>
</dbReference>
<dbReference type="InterPro" id="IPR036805">
    <property type="entry name" value="Tscrpt_elong_fac_GreA/B_N_sf"/>
</dbReference>
<dbReference type="InterPro" id="IPR006359">
    <property type="entry name" value="Tscrpt_elong_fac_GreA"/>
</dbReference>
<dbReference type="Gene3D" id="1.10.287.180">
    <property type="entry name" value="Transcription elongation factor, GreA/GreB, N-terminal domain"/>
    <property type="match status" value="1"/>
</dbReference>
<organism evidence="12 13">
    <name type="scientific">Candidatus Spechtbacteria bacterium RIFCSPLOWO2_02_FULL_38_8</name>
    <dbReference type="NCBI Taxonomy" id="1802164"/>
    <lineage>
        <taxon>Bacteria</taxon>
        <taxon>Candidatus Spechtiibacteriota</taxon>
    </lineage>
</organism>
<dbReference type="SUPFAM" id="SSF54534">
    <property type="entry name" value="FKBP-like"/>
    <property type="match status" value="1"/>
</dbReference>
<dbReference type="PANTHER" id="PTHR30437">
    <property type="entry name" value="TRANSCRIPTION ELONGATION FACTOR GREA"/>
    <property type="match status" value="1"/>
</dbReference>
<dbReference type="PANTHER" id="PTHR30437:SF4">
    <property type="entry name" value="TRANSCRIPTION ELONGATION FACTOR GREA"/>
    <property type="match status" value="1"/>
</dbReference>
<comment type="caution">
    <text evidence="12">The sequence shown here is derived from an EMBL/GenBank/DDBJ whole genome shotgun (WGS) entry which is preliminary data.</text>
</comment>
<comment type="function">
    <text evidence="6 8 9">Necessary for efficient RNA polymerase transcription elongation past template-encoded arresting sites. The arresting sites in DNA have the property of trapping a certain fraction of elongating RNA polymerases that pass through, resulting in locked ternary complexes. Cleavage of the nascent transcript by cleavage factors such as GreA or GreB allows the resumption of elongation from the new 3'terminus. GreA releases sequences of 2 to 3 nucleotides.</text>
</comment>
<gene>
    <name evidence="8" type="primary">greA</name>
    <name evidence="12" type="ORF">A3H51_02745</name>
</gene>
<keyword evidence="4 8" id="KW-0238">DNA-binding</keyword>
<keyword evidence="3 8" id="KW-0805">Transcription regulation</keyword>
<dbReference type="InterPro" id="IPR028624">
    <property type="entry name" value="Tscrpt_elong_fac_GreA/B"/>
</dbReference>
<evidence type="ECO:0000259" key="10">
    <source>
        <dbReference type="Pfam" id="PF01272"/>
    </source>
</evidence>
<comment type="similarity">
    <text evidence="1 8 9">Belongs to the GreA/GreB family.</text>
</comment>
<evidence type="ECO:0000256" key="8">
    <source>
        <dbReference type="HAMAP-Rule" id="MF_00105"/>
    </source>
</evidence>
<dbReference type="STRING" id="1802164.A3H51_02745"/>